<comment type="caution">
    <text evidence="13">The sequence shown here is derived from an EMBL/GenBank/DDBJ whole genome shotgun (WGS) entry which is preliminary data.</text>
</comment>
<comment type="catalytic activity">
    <reaction evidence="1 10">
        <text>D-fructose 6-phosphate + L-glutamine = D-glucosamine 6-phosphate + L-glutamate</text>
        <dbReference type="Rhea" id="RHEA:13237"/>
        <dbReference type="ChEBI" id="CHEBI:29985"/>
        <dbReference type="ChEBI" id="CHEBI:58359"/>
        <dbReference type="ChEBI" id="CHEBI:58725"/>
        <dbReference type="ChEBI" id="CHEBI:61527"/>
        <dbReference type="EC" id="2.6.1.16"/>
    </reaction>
</comment>
<keyword evidence="6 10" id="KW-0032">Aminotransferase</keyword>
<feature type="initiator methionine" description="Removed" evidence="10">
    <location>
        <position position="1"/>
    </location>
</feature>
<dbReference type="GO" id="GO:0005975">
    <property type="term" value="P:carbohydrate metabolic process"/>
    <property type="evidence" value="ECO:0007669"/>
    <property type="project" value="UniProtKB-UniRule"/>
</dbReference>
<dbReference type="NCBIfam" id="NF001484">
    <property type="entry name" value="PRK00331.1"/>
    <property type="match status" value="1"/>
</dbReference>
<name>A0AAJ1IFC8_9SPIO</name>
<dbReference type="InterPro" id="IPR029055">
    <property type="entry name" value="Ntn_hydrolases_N"/>
</dbReference>
<dbReference type="GO" id="GO:0097367">
    <property type="term" value="F:carbohydrate derivative binding"/>
    <property type="evidence" value="ECO:0007669"/>
    <property type="project" value="InterPro"/>
</dbReference>
<dbReference type="SUPFAM" id="SSF53697">
    <property type="entry name" value="SIS domain"/>
    <property type="match status" value="1"/>
</dbReference>
<feature type="active site" description="For Fru-6P isomerization activity" evidence="10">
    <location>
        <position position="602"/>
    </location>
</feature>
<dbReference type="InterPro" id="IPR017932">
    <property type="entry name" value="GATase_2_dom"/>
</dbReference>
<dbReference type="InterPro" id="IPR035466">
    <property type="entry name" value="GlmS/AgaS_SIS"/>
</dbReference>
<dbReference type="Pfam" id="PF01380">
    <property type="entry name" value="SIS"/>
    <property type="match status" value="2"/>
</dbReference>
<dbReference type="FunFam" id="3.60.20.10:FF:000006">
    <property type="entry name" value="Glutamine--fructose-6-phosphate aminotransferase [isomerizing]"/>
    <property type="match status" value="1"/>
</dbReference>
<dbReference type="PROSITE" id="PS51464">
    <property type="entry name" value="SIS"/>
    <property type="match status" value="2"/>
</dbReference>
<dbReference type="Pfam" id="PF13522">
    <property type="entry name" value="GATase_6"/>
    <property type="match status" value="1"/>
</dbReference>
<protein>
    <recommendedName>
        <fullName evidence="4 10">Glutamine--fructose-6-phosphate aminotransferase [isomerizing]</fullName>
        <ecNumber evidence="3 10">2.6.1.16</ecNumber>
    </recommendedName>
    <alternativeName>
        <fullName evidence="10">D-fructose-6-phosphate amidotransferase</fullName>
    </alternativeName>
    <alternativeName>
        <fullName evidence="10">GFAT</fullName>
    </alternativeName>
    <alternativeName>
        <fullName evidence="10">Glucosamine-6-phosphate synthase</fullName>
    </alternativeName>
    <alternativeName>
        <fullName evidence="10">Hexosephosphate aminotransferase</fullName>
    </alternativeName>
    <alternativeName>
        <fullName evidence="10">L-glutamine--D-fructose-6-phosphate amidotransferase</fullName>
    </alternativeName>
</protein>
<keyword evidence="7 10" id="KW-0808">Transferase</keyword>
<gene>
    <name evidence="10 13" type="primary">glmS</name>
    <name evidence="13" type="ORF">PQJ61_16135</name>
</gene>
<dbReference type="CDD" id="cd05009">
    <property type="entry name" value="SIS_GlmS_GlmD_2"/>
    <property type="match status" value="1"/>
</dbReference>
<dbReference type="GO" id="GO:0006487">
    <property type="term" value="P:protein N-linked glycosylation"/>
    <property type="evidence" value="ECO:0007669"/>
    <property type="project" value="TreeGrafter"/>
</dbReference>
<dbReference type="InterPro" id="IPR005855">
    <property type="entry name" value="GFAT"/>
</dbReference>
<dbReference type="FunFam" id="3.40.50.10490:FF:000001">
    <property type="entry name" value="Glutamine--fructose-6-phosphate aminotransferase [isomerizing]"/>
    <property type="match status" value="1"/>
</dbReference>
<feature type="active site" description="Nucleophile; for GATase activity" evidence="10">
    <location>
        <position position="2"/>
    </location>
</feature>
<evidence type="ECO:0000313" key="14">
    <source>
        <dbReference type="Proteomes" id="UP001221217"/>
    </source>
</evidence>
<evidence type="ECO:0000313" key="13">
    <source>
        <dbReference type="EMBL" id="MDC7228292.1"/>
    </source>
</evidence>
<evidence type="ECO:0000256" key="9">
    <source>
        <dbReference type="ARBA" id="ARBA00022962"/>
    </source>
</evidence>
<dbReference type="AlphaFoldDB" id="A0AAJ1IFC8"/>
<feature type="domain" description="SIS" evidence="12">
    <location>
        <begin position="456"/>
        <end position="597"/>
    </location>
</feature>
<dbReference type="GO" id="GO:0006047">
    <property type="term" value="P:UDP-N-acetylglucosamine metabolic process"/>
    <property type="evidence" value="ECO:0007669"/>
    <property type="project" value="TreeGrafter"/>
</dbReference>
<evidence type="ECO:0000256" key="2">
    <source>
        <dbReference type="ARBA" id="ARBA00004496"/>
    </source>
</evidence>
<comment type="subunit">
    <text evidence="10">Homodimer.</text>
</comment>
<dbReference type="NCBIfam" id="TIGR01135">
    <property type="entry name" value="glmS"/>
    <property type="match status" value="1"/>
</dbReference>
<evidence type="ECO:0000256" key="8">
    <source>
        <dbReference type="ARBA" id="ARBA00022737"/>
    </source>
</evidence>
<dbReference type="GO" id="GO:0004360">
    <property type="term" value="F:glutamine-fructose-6-phosphate transaminase (isomerizing) activity"/>
    <property type="evidence" value="ECO:0007669"/>
    <property type="project" value="UniProtKB-UniRule"/>
</dbReference>
<evidence type="ECO:0000256" key="5">
    <source>
        <dbReference type="ARBA" id="ARBA00022490"/>
    </source>
</evidence>
<comment type="subcellular location">
    <subcellularLocation>
        <location evidence="2 10">Cytoplasm</location>
    </subcellularLocation>
</comment>
<evidence type="ECO:0000256" key="6">
    <source>
        <dbReference type="ARBA" id="ARBA00022576"/>
    </source>
</evidence>
<dbReference type="EMBL" id="JAQQAL010000044">
    <property type="protein sequence ID" value="MDC7228292.1"/>
    <property type="molecule type" value="Genomic_DNA"/>
</dbReference>
<keyword evidence="8" id="KW-0677">Repeat</keyword>
<dbReference type="GO" id="GO:0006002">
    <property type="term" value="P:fructose 6-phosphate metabolic process"/>
    <property type="evidence" value="ECO:0007669"/>
    <property type="project" value="TreeGrafter"/>
</dbReference>
<accession>A0AAJ1IFC8</accession>
<dbReference type="Gene3D" id="3.60.20.10">
    <property type="entry name" value="Glutamine Phosphoribosylpyrophosphate, subunit 1, domain 1"/>
    <property type="match status" value="1"/>
</dbReference>
<feature type="domain" description="SIS" evidence="12">
    <location>
        <begin position="285"/>
        <end position="424"/>
    </location>
</feature>
<dbReference type="InterPro" id="IPR046348">
    <property type="entry name" value="SIS_dom_sf"/>
</dbReference>
<dbReference type="PANTHER" id="PTHR10937:SF0">
    <property type="entry name" value="GLUTAMINE--FRUCTOSE-6-PHOSPHATE TRANSAMINASE (ISOMERIZING)"/>
    <property type="match status" value="1"/>
</dbReference>
<dbReference type="PANTHER" id="PTHR10937">
    <property type="entry name" value="GLUCOSAMINE--FRUCTOSE-6-PHOSPHATE AMINOTRANSFERASE, ISOMERIZING"/>
    <property type="match status" value="1"/>
</dbReference>
<dbReference type="Gene3D" id="3.40.50.10490">
    <property type="entry name" value="Glucose-6-phosphate isomerase like protein, domain 1"/>
    <property type="match status" value="2"/>
</dbReference>
<comment type="function">
    <text evidence="10">Catalyzes the first step in hexosamine metabolism, converting fructose-6P into glucosamine-6P using glutamine as a nitrogen source.</text>
</comment>
<evidence type="ECO:0000256" key="3">
    <source>
        <dbReference type="ARBA" id="ARBA00012916"/>
    </source>
</evidence>
<dbReference type="InterPro" id="IPR047084">
    <property type="entry name" value="GFAT_N"/>
</dbReference>
<dbReference type="HAMAP" id="MF_00164">
    <property type="entry name" value="GlmS"/>
    <property type="match status" value="1"/>
</dbReference>
<dbReference type="GO" id="GO:0005829">
    <property type="term" value="C:cytosol"/>
    <property type="evidence" value="ECO:0007669"/>
    <property type="project" value="TreeGrafter"/>
</dbReference>
<proteinExistence type="inferred from homology"/>
<dbReference type="InterPro" id="IPR001347">
    <property type="entry name" value="SIS_dom"/>
</dbReference>
<evidence type="ECO:0000256" key="7">
    <source>
        <dbReference type="ARBA" id="ARBA00022679"/>
    </source>
</evidence>
<evidence type="ECO:0000256" key="4">
    <source>
        <dbReference type="ARBA" id="ARBA00016090"/>
    </source>
</evidence>
<keyword evidence="9" id="KW-0315">Glutamine amidotransferase</keyword>
<feature type="domain" description="Glutamine amidotransferase type-2" evidence="11">
    <location>
        <begin position="2"/>
        <end position="216"/>
    </location>
</feature>
<dbReference type="SUPFAM" id="SSF56235">
    <property type="entry name" value="N-terminal nucleophile aminohydrolases (Ntn hydrolases)"/>
    <property type="match status" value="1"/>
</dbReference>
<organism evidence="13 14">
    <name type="scientific">Candidatus Thalassospirochaeta sargassi</name>
    <dbReference type="NCBI Taxonomy" id="3119039"/>
    <lineage>
        <taxon>Bacteria</taxon>
        <taxon>Pseudomonadati</taxon>
        <taxon>Spirochaetota</taxon>
        <taxon>Spirochaetia</taxon>
        <taxon>Spirochaetales</taxon>
        <taxon>Spirochaetaceae</taxon>
        <taxon>Candidatus Thalassospirochaeta</taxon>
    </lineage>
</organism>
<dbReference type="InterPro" id="IPR035490">
    <property type="entry name" value="GlmS/FrlB_SIS"/>
</dbReference>
<keyword evidence="5 10" id="KW-0963">Cytoplasm</keyword>
<dbReference type="EC" id="2.6.1.16" evidence="3 10"/>
<evidence type="ECO:0000259" key="12">
    <source>
        <dbReference type="PROSITE" id="PS51464"/>
    </source>
</evidence>
<dbReference type="CDD" id="cd00714">
    <property type="entry name" value="GFAT"/>
    <property type="match status" value="1"/>
</dbReference>
<dbReference type="CDD" id="cd05008">
    <property type="entry name" value="SIS_GlmS_GlmD_1"/>
    <property type="match status" value="1"/>
</dbReference>
<evidence type="ECO:0000259" key="11">
    <source>
        <dbReference type="PROSITE" id="PS51278"/>
    </source>
</evidence>
<evidence type="ECO:0000256" key="1">
    <source>
        <dbReference type="ARBA" id="ARBA00001031"/>
    </source>
</evidence>
<evidence type="ECO:0000256" key="10">
    <source>
        <dbReference type="HAMAP-Rule" id="MF_00164"/>
    </source>
</evidence>
<sequence>MCGIVGYCGEKDAAGILVEGLKRLEYRGYDSSGISVGYNDKLSIIKKKGKISNLQAAVPSDMPGTFGIGHTRWATHGEVNDLNAHPHSDNSGKITIVHNGIIENYISIRKKLKDEGVKFITETDSEVIAQLVSKFYEGDLEKAVKEALKHLKGTYGIVAIHADEPNRLIGARNGSPLVLGIGEGEMFLASDVTAMISYTKQVVYMEDGDVVVVDKDGFRTTDIRDNERDKEISTVGWDVGEMEKEGYPTFMEKEIFEQPQAVLRGMKGRLDPDQGTAKLGGLNMTNRELRMVNRVIILAAGTSSYSAMTCAYLLEKIARIPASAELSSEIRYKNPIVDPGTLYFVVSQSGETADSLYAMRELQRKGATVLGICNVVGSTIPRESDGGVYIHSGPEIAVASTKAFTSQLTAMYLFSLIMARMRDMSISKGKAFVDALSMVPENINKVLEQNEYIKTIADKYADCHSFFFLGRGLTYPIALEGALKLKEISYIHAEGYTAGELKHGPIALINEVTPSVFLVPDDSLREKIISNMKEVKARKGPIIAVAVEGDTDVADIADEVIYVPKAHELMYPFSMVVALQVFAYHTAVALDRNVDQPRNLAKSVTVE</sequence>
<reference evidence="13 14" key="1">
    <citation type="submission" date="2022-12" db="EMBL/GenBank/DDBJ databases">
        <title>Metagenome assembled genome from gulf of manar.</title>
        <authorList>
            <person name="Kohli P."/>
            <person name="Pk S."/>
            <person name="Venkata Ramana C."/>
            <person name="Sasikala C."/>
        </authorList>
    </citation>
    <scope>NUCLEOTIDE SEQUENCE [LARGE SCALE GENOMIC DNA]</scope>
    <source>
        <strain evidence="13">JB008</strain>
    </source>
</reference>
<dbReference type="Proteomes" id="UP001221217">
    <property type="component" value="Unassembled WGS sequence"/>
</dbReference>
<dbReference type="PROSITE" id="PS51278">
    <property type="entry name" value="GATASE_TYPE_2"/>
    <property type="match status" value="1"/>
</dbReference>